<comment type="caution">
    <text evidence="4">The sequence shown here is derived from an EMBL/GenBank/DDBJ whole genome shotgun (WGS) entry which is preliminary data.</text>
</comment>
<dbReference type="PROSITE" id="PS00061">
    <property type="entry name" value="ADH_SHORT"/>
    <property type="match status" value="1"/>
</dbReference>
<evidence type="ECO:0000259" key="3">
    <source>
        <dbReference type="SMART" id="SM00822"/>
    </source>
</evidence>
<feature type="domain" description="Ketoreductase" evidence="3">
    <location>
        <begin position="7"/>
        <end position="178"/>
    </location>
</feature>
<dbReference type="InterPro" id="IPR057326">
    <property type="entry name" value="KR_dom"/>
</dbReference>
<dbReference type="SMART" id="SM00822">
    <property type="entry name" value="PKS_KR"/>
    <property type="match status" value="1"/>
</dbReference>
<dbReference type="PANTHER" id="PTHR42760">
    <property type="entry name" value="SHORT-CHAIN DEHYDROGENASES/REDUCTASES FAMILY MEMBER"/>
    <property type="match status" value="1"/>
</dbReference>
<keyword evidence="2" id="KW-0560">Oxidoreductase</keyword>
<comment type="similarity">
    <text evidence="1">Belongs to the short-chain dehydrogenases/reductases (SDR) family.</text>
</comment>
<dbReference type="FunFam" id="3.40.50.720:FF:000084">
    <property type="entry name" value="Short-chain dehydrogenase reductase"/>
    <property type="match status" value="1"/>
</dbReference>
<dbReference type="InterPro" id="IPR020904">
    <property type="entry name" value="Sc_DH/Rdtase_CS"/>
</dbReference>
<evidence type="ECO:0000256" key="1">
    <source>
        <dbReference type="ARBA" id="ARBA00006484"/>
    </source>
</evidence>
<dbReference type="PRINTS" id="PR00081">
    <property type="entry name" value="GDHRDH"/>
</dbReference>
<evidence type="ECO:0000313" key="4">
    <source>
        <dbReference type="EMBL" id="OEV04565.1"/>
    </source>
</evidence>
<accession>A0A1E7KKV5</accession>
<reference evidence="4 5" key="1">
    <citation type="journal article" date="2016" name="Front. Microbiol.">
        <title>Comparative Genomics Analysis of Streptomyces Species Reveals Their Adaptation to the Marine Environment and Their Diversity at the Genomic Level.</title>
        <authorList>
            <person name="Tian X."/>
            <person name="Zhang Z."/>
            <person name="Yang T."/>
            <person name="Chen M."/>
            <person name="Li J."/>
            <person name="Chen F."/>
            <person name="Yang J."/>
            <person name="Li W."/>
            <person name="Zhang B."/>
            <person name="Zhang Z."/>
            <person name="Wu J."/>
            <person name="Zhang C."/>
            <person name="Long L."/>
            <person name="Xiao J."/>
        </authorList>
    </citation>
    <scope>NUCLEOTIDE SEQUENCE [LARGE SCALE GENOMIC DNA]</scope>
    <source>
        <strain evidence="4 5">SCSIO 02100</strain>
    </source>
</reference>
<protein>
    <recommendedName>
        <fullName evidence="3">Ketoreductase domain-containing protein</fullName>
    </recommendedName>
</protein>
<dbReference type="PRINTS" id="PR00080">
    <property type="entry name" value="SDRFAMILY"/>
</dbReference>
<dbReference type="EMBL" id="LJGU01000113">
    <property type="protein sequence ID" value="OEV04565.1"/>
    <property type="molecule type" value="Genomic_DNA"/>
</dbReference>
<sequence>MNRFERVNILLTGAGSGIGRATAVRLVAEGGTVLAVDLSEDGLRRTVEAATAEPGAAGRIVPHVADVSDERAVIDAISAAVGELGGIDVLINVAGIHRTTPIDRLTVSDMQRLFTVNAVGTALFCREALPHLPDDTGVIVNVASSSATHGNPYMSAYSASKGAVLAFSLCLASEVAHRGIRVVPVSPGAVATPLTGADVLPPELDASYYQRIRSPRGVADPEQIAGVLAFAASRDGGYLTGAEVRVDGGSHT</sequence>
<keyword evidence="5" id="KW-1185">Reference proteome</keyword>
<dbReference type="STRING" id="1075402.AN216_06575"/>
<dbReference type="Pfam" id="PF13561">
    <property type="entry name" value="adh_short_C2"/>
    <property type="match status" value="1"/>
</dbReference>
<evidence type="ECO:0000256" key="2">
    <source>
        <dbReference type="ARBA" id="ARBA00023002"/>
    </source>
</evidence>
<name>A0A1E7KKV5_9ACTN</name>
<dbReference type="CDD" id="cd05233">
    <property type="entry name" value="SDR_c"/>
    <property type="match status" value="1"/>
</dbReference>
<dbReference type="RefSeq" id="WP_070195638.1">
    <property type="nucleotide sequence ID" value="NZ_LJGU01000113.1"/>
</dbReference>
<dbReference type="OrthoDB" id="7064009at2"/>
<dbReference type="InterPro" id="IPR036291">
    <property type="entry name" value="NAD(P)-bd_dom_sf"/>
</dbReference>
<dbReference type="PATRIC" id="fig|1075402.3.peg.4107"/>
<dbReference type="GO" id="GO:0016616">
    <property type="term" value="F:oxidoreductase activity, acting on the CH-OH group of donors, NAD or NADP as acceptor"/>
    <property type="evidence" value="ECO:0007669"/>
    <property type="project" value="UniProtKB-ARBA"/>
</dbReference>
<organism evidence="4 5">
    <name type="scientific">Streptomyces oceani</name>
    <dbReference type="NCBI Taxonomy" id="1075402"/>
    <lineage>
        <taxon>Bacteria</taxon>
        <taxon>Bacillati</taxon>
        <taxon>Actinomycetota</taxon>
        <taxon>Actinomycetes</taxon>
        <taxon>Kitasatosporales</taxon>
        <taxon>Streptomycetaceae</taxon>
        <taxon>Streptomyces</taxon>
    </lineage>
</organism>
<gene>
    <name evidence="4" type="ORF">AN216_06575</name>
</gene>
<evidence type="ECO:0000313" key="5">
    <source>
        <dbReference type="Proteomes" id="UP000176101"/>
    </source>
</evidence>
<dbReference type="Proteomes" id="UP000176101">
    <property type="component" value="Unassembled WGS sequence"/>
</dbReference>
<dbReference type="Gene3D" id="3.40.50.720">
    <property type="entry name" value="NAD(P)-binding Rossmann-like Domain"/>
    <property type="match status" value="1"/>
</dbReference>
<dbReference type="PANTHER" id="PTHR42760:SF50">
    <property type="entry name" value="SHORT-CHAIN DEHYDROGENASE-RELATED"/>
    <property type="match status" value="1"/>
</dbReference>
<dbReference type="AlphaFoldDB" id="A0A1E7KKV5"/>
<dbReference type="InterPro" id="IPR002347">
    <property type="entry name" value="SDR_fam"/>
</dbReference>
<dbReference type="SUPFAM" id="SSF51735">
    <property type="entry name" value="NAD(P)-binding Rossmann-fold domains"/>
    <property type="match status" value="1"/>
</dbReference>
<proteinExistence type="inferred from homology"/>